<organism evidence="1 2">
    <name type="scientific">Paractinoplanes deccanensis</name>
    <dbReference type="NCBI Taxonomy" id="113561"/>
    <lineage>
        <taxon>Bacteria</taxon>
        <taxon>Bacillati</taxon>
        <taxon>Actinomycetota</taxon>
        <taxon>Actinomycetes</taxon>
        <taxon>Micromonosporales</taxon>
        <taxon>Micromonosporaceae</taxon>
        <taxon>Paractinoplanes</taxon>
    </lineage>
</organism>
<dbReference type="Proteomes" id="UP000609879">
    <property type="component" value="Unassembled WGS sequence"/>
</dbReference>
<protein>
    <recommendedName>
        <fullName evidence="3">DUF2617 family protein</fullName>
    </recommendedName>
</protein>
<dbReference type="EMBL" id="BOMI01000145">
    <property type="protein sequence ID" value="GID78387.1"/>
    <property type="molecule type" value="Genomic_DNA"/>
</dbReference>
<reference evidence="1 2" key="1">
    <citation type="submission" date="2021-01" db="EMBL/GenBank/DDBJ databases">
        <title>Whole genome shotgun sequence of Actinoplanes deccanensis NBRC 13994.</title>
        <authorList>
            <person name="Komaki H."/>
            <person name="Tamura T."/>
        </authorList>
    </citation>
    <scope>NUCLEOTIDE SEQUENCE [LARGE SCALE GENOMIC DNA]</scope>
    <source>
        <strain evidence="1 2">NBRC 13994</strain>
    </source>
</reference>
<evidence type="ECO:0008006" key="3">
    <source>
        <dbReference type="Google" id="ProtNLM"/>
    </source>
</evidence>
<dbReference type="Pfam" id="PF10936">
    <property type="entry name" value="DUF2617"/>
    <property type="match status" value="1"/>
</dbReference>
<proteinExistence type="predicted"/>
<name>A0ABQ3YEH5_9ACTN</name>
<dbReference type="InterPro" id="IPR024486">
    <property type="entry name" value="DUF2617"/>
</dbReference>
<gene>
    <name evidence="1" type="ORF">Ade02nite_70280</name>
</gene>
<evidence type="ECO:0000313" key="1">
    <source>
        <dbReference type="EMBL" id="GID78387.1"/>
    </source>
</evidence>
<evidence type="ECO:0000313" key="2">
    <source>
        <dbReference type="Proteomes" id="UP000609879"/>
    </source>
</evidence>
<keyword evidence="2" id="KW-1185">Reference proteome</keyword>
<accession>A0ABQ3YEH5</accession>
<comment type="caution">
    <text evidence="1">The sequence shown here is derived from an EMBL/GenBank/DDBJ whole genome shotgun (WGS) entry which is preliminary data.</text>
</comment>
<dbReference type="RefSeq" id="WP_203773253.1">
    <property type="nucleotide sequence ID" value="NZ_BAAABO010000028.1"/>
</dbReference>
<sequence>MIVTIDFARAGSTVDLRLDLGSDPLPALAVLDLDAGVQLRLLETGHQVVISTPDGRIVETVARTPAGHPVGGTVEERIAGRDYRFQGEVTESPRKVRDLRELYAGAWQEKPGTLRAVFPGDPDGIAEIQVELRGAPRSLRWSTTHTFPAAGHVLTTKSSLTVPRP</sequence>